<dbReference type="AlphaFoldDB" id="A0A654EH98"/>
<protein>
    <submittedName>
        <fullName evidence="1">Uncharacterized protein</fullName>
    </submittedName>
</protein>
<dbReference type="Proteomes" id="UP000426265">
    <property type="component" value="Unassembled WGS sequence"/>
</dbReference>
<name>A0A654EH98_ARATH</name>
<evidence type="ECO:0000313" key="1">
    <source>
        <dbReference type="EMBL" id="VYS48120.1"/>
    </source>
</evidence>
<dbReference type="EMBL" id="CACRSJ010000104">
    <property type="protein sequence ID" value="VYS48120.1"/>
    <property type="molecule type" value="Genomic_DNA"/>
</dbReference>
<organism evidence="1 2">
    <name type="scientific">Arabidopsis thaliana</name>
    <name type="common">Mouse-ear cress</name>
    <dbReference type="NCBI Taxonomy" id="3702"/>
    <lineage>
        <taxon>Eukaryota</taxon>
        <taxon>Viridiplantae</taxon>
        <taxon>Streptophyta</taxon>
        <taxon>Embryophyta</taxon>
        <taxon>Tracheophyta</taxon>
        <taxon>Spermatophyta</taxon>
        <taxon>Magnoliopsida</taxon>
        <taxon>eudicotyledons</taxon>
        <taxon>Gunneridae</taxon>
        <taxon>Pentapetalae</taxon>
        <taxon>rosids</taxon>
        <taxon>malvids</taxon>
        <taxon>Brassicales</taxon>
        <taxon>Brassicaceae</taxon>
        <taxon>Camelineae</taxon>
        <taxon>Arabidopsis</taxon>
    </lineage>
</organism>
<evidence type="ECO:0000313" key="2">
    <source>
        <dbReference type="Proteomes" id="UP000426265"/>
    </source>
</evidence>
<reference evidence="1 2" key="1">
    <citation type="submission" date="2019-11" db="EMBL/GenBank/DDBJ databases">
        <authorList>
            <person name="Jiao W.-B."/>
            <person name="Schneeberger K."/>
        </authorList>
    </citation>
    <scope>NUCLEOTIDE SEQUENCE [LARGE SCALE GENOMIC DNA]</scope>
    <source>
        <strain evidence="2">cv. An-1</strain>
    </source>
</reference>
<gene>
    <name evidence="1" type="ORF">AN1_LOCUS3604</name>
</gene>
<proteinExistence type="predicted"/>
<sequence>MLNLSQESRKPISLEILFEVVFDDLQRSNDNLLSVSTSSTLLLWYLDRGLCFLCKCPSFIDCWCRKSNFKDDQST</sequence>
<accession>A0A654EH98</accession>